<dbReference type="AlphaFoldDB" id="A0A9E5JRL8"/>
<evidence type="ECO:0000313" key="6">
    <source>
        <dbReference type="EMBL" id="NHO65502.1"/>
    </source>
</evidence>
<dbReference type="Gene3D" id="3.40.50.720">
    <property type="entry name" value="NAD(P)-binding Rossmann-like Domain"/>
    <property type="match status" value="1"/>
</dbReference>
<dbReference type="GO" id="GO:0016491">
    <property type="term" value="F:oxidoreductase activity"/>
    <property type="evidence" value="ECO:0007669"/>
    <property type="project" value="UniProtKB-KW"/>
</dbReference>
<keyword evidence="2" id="KW-0520">NAD</keyword>
<dbReference type="PIRSF" id="PIRSF000103">
    <property type="entry name" value="HIBADH"/>
    <property type="match status" value="1"/>
</dbReference>
<keyword evidence="1" id="KW-0560">Oxidoreductase</keyword>
<feature type="domain" description="3-hydroxyisobutyrate dehydrogenase-like NAD-binding" evidence="5">
    <location>
        <begin position="184"/>
        <end position="305"/>
    </location>
</feature>
<evidence type="ECO:0000256" key="1">
    <source>
        <dbReference type="ARBA" id="ARBA00023002"/>
    </source>
</evidence>
<evidence type="ECO:0000259" key="5">
    <source>
        <dbReference type="Pfam" id="PF14833"/>
    </source>
</evidence>
<dbReference type="PANTHER" id="PTHR43060">
    <property type="entry name" value="3-HYDROXYISOBUTYRATE DEHYDROGENASE-LIKE 1, MITOCHONDRIAL-RELATED"/>
    <property type="match status" value="1"/>
</dbReference>
<dbReference type="PANTHER" id="PTHR43060:SF15">
    <property type="entry name" value="3-HYDROXYISOBUTYRATE DEHYDROGENASE-LIKE 1, MITOCHONDRIAL-RELATED"/>
    <property type="match status" value="1"/>
</dbReference>
<reference evidence="6" key="1">
    <citation type="submission" date="2020-03" db="EMBL/GenBank/DDBJ databases">
        <authorList>
            <person name="Guo F."/>
        </authorList>
    </citation>
    <scope>NUCLEOTIDE SEQUENCE</scope>
    <source>
        <strain evidence="6">JCM 30134</strain>
    </source>
</reference>
<organism evidence="6 7">
    <name type="scientific">Pseudomaricurvus hydrocarbonicus</name>
    <dbReference type="NCBI Taxonomy" id="1470433"/>
    <lineage>
        <taxon>Bacteria</taxon>
        <taxon>Pseudomonadati</taxon>
        <taxon>Pseudomonadota</taxon>
        <taxon>Gammaproteobacteria</taxon>
        <taxon>Cellvibrionales</taxon>
        <taxon>Cellvibrionaceae</taxon>
        <taxon>Pseudomaricurvus</taxon>
    </lineage>
</organism>
<dbReference type="Proteomes" id="UP000787472">
    <property type="component" value="Unassembled WGS sequence"/>
</dbReference>
<dbReference type="Pfam" id="PF03446">
    <property type="entry name" value="NAD_binding_2"/>
    <property type="match status" value="1"/>
</dbReference>
<accession>A0A9E5JRL8</accession>
<dbReference type="RefSeq" id="WP_167184505.1">
    <property type="nucleotide sequence ID" value="NZ_JAAONZ010000004.1"/>
</dbReference>
<feature type="active site" evidence="3">
    <location>
        <position position="190"/>
    </location>
</feature>
<dbReference type="InterPro" id="IPR015815">
    <property type="entry name" value="HIBADH-related"/>
</dbReference>
<dbReference type="EMBL" id="JAAONZ010000004">
    <property type="protein sequence ID" value="NHO65502.1"/>
    <property type="molecule type" value="Genomic_DNA"/>
</dbReference>
<dbReference type="InterPro" id="IPR036291">
    <property type="entry name" value="NAD(P)-bd_dom_sf"/>
</dbReference>
<dbReference type="GO" id="GO:0051287">
    <property type="term" value="F:NAD binding"/>
    <property type="evidence" value="ECO:0007669"/>
    <property type="project" value="InterPro"/>
</dbReference>
<name>A0A9E5JRL8_9GAMM</name>
<dbReference type="InterPro" id="IPR013328">
    <property type="entry name" value="6PGD_dom2"/>
</dbReference>
<evidence type="ECO:0000313" key="7">
    <source>
        <dbReference type="Proteomes" id="UP000787472"/>
    </source>
</evidence>
<evidence type="ECO:0000256" key="3">
    <source>
        <dbReference type="PIRSR" id="PIRSR000103-1"/>
    </source>
</evidence>
<dbReference type="InterPro" id="IPR029154">
    <property type="entry name" value="HIBADH-like_NADP-bd"/>
</dbReference>
<proteinExistence type="predicted"/>
<gene>
    <name evidence="6" type="ORF">G8770_08125</name>
</gene>
<dbReference type="SUPFAM" id="SSF51735">
    <property type="entry name" value="NAD(P)-binding Rossmann-fold domains"/>
    <property type="match status" value="1"/>
</dbReference>
<dbReference type="SUPFAM" id="SSF48179">
    <property type="entry name" value="6-phosphogluconate dehydrogenase C-terminal domain-like"/>
    <property type="match status" value="1"/>
</dbReference>
<sequence>MPTPQSSATHFETSSSSGKPVLGFIGMGLMGVPMTTRLLQAGFEVNVWIRNPDKLQQPARLGASPCTDLQALVRGSDIIMLCVSDTDAVKHIVEGPRGLKAFVKPGTIIVDFSSISPDATRDLADQLLNQCGAQWVDAPVSGGVSGAETGSLAIMAGGPEATIDAIRPILSHLSQRVTRMGQVGSGQTTKICNQMLVSCNLMVMAEVMAMAEKAGVDTHKIPQALKGGFADSLPLQLTGSRMADKDFEPVKWHVKTLLKDLDLSANLARQSNANTPMSQLARELMQQHANGGNQDKDPATLVELYSSGCHAP</sequence>
<dbReference type="InterPro" id="IPR006115">
    <property type="entry name" value="6PGDH_NADP-bd"/>
</dbReference>
<evidence type="ECO:0000259" key="4">
    <source>
        <dbReference type="Pfam" id="PF03446"/>
    </source>
</evidence>
<comment type="caution">
    <text evidence="6">The sequence shown here is derived from an EMBL/GenBank/DDBJ whole genome shotgun (WGS) entry which is preliminary data.</text>
</comment>
<evidence type="ECO:0000256" key="2">
    <source>
        <dbReference type="ARBA" id="ARBA00023027"/>
    </source>
</evidence>
<feature type="domain" description="6-phosphogluconate dehydrogenase NADP-binding" evidence="4">
    <location>
        <begin position="22"/>
        <end position="181"/>
    </location>
</feature>
<dbReference type="InterPro" id="IPR008927">
    <property type="entry name" value="6-PGluconate_DH-like_C_sf"/>
</dbReference>
<protein>
    <submittedName>
        <fullName evidence="6">NAD(P)-dependent oxidoreductase</fullName>
    </submittedName>
</protein>
<dbReference type="Gene3D" id="1.10.1040.10">
    <property type="entry name" value="N-(1-d-carboxylethyl)-l-norvaline Dehydrogenase, domain 2"/>
    <property type="match status" value="1"/>
</dbReference>
<dbReference type="Pfam" id="PF14833">
    <property type="entry name" value="NAD_binding_11"/>
    <property type="match status" value="1"/>
</dbReference>
<keyword evidence="7" id="KW-1185">Reference proteome</keyword>
<dbReference type="GO" id="GO:0050661">
    <property type="term" value="F:NADP binding"/>
    <property type="evidence" value="ECO:0007669"/>
    <property type="project" value="InterPro"/>
</dbReference>